<dbReference type="AlphaFoldDB" id="A0A9P6SPI2"/>
<evidence type="ECO:0000256" key="3">
    <source>
        <dbReference type="ARBA" id="ARBA00023015"/>
    </source>
</evidence>
<dbReference type="Proteomes" id="UP000785200">
    <property type="component" value="Unassembled WGS sequence"/>
</dbReference>
<feature type="compositionally biased region" description="Polar residues" evidence="6">
    <location>
        <begin position="137"/>
        <end position="147"/>
    </location>
</feature>
<dbReference type="OrthoDB" id="4456959at2759"/>
<comment type="subcellular location">
    <subcellularLocation>
        <location evidence="1">Nucleus</location>
    </subcellularLocation>
</comment>
<feature type="compositionally biased region" description="Basic and acidic residues" evidence="6">
    <location>
        <begin position="1"/>
        <end position="14"/>
    </location>
</feature>
<dbReference type="InterPro" id="IPR007219">
    <property type="entry name" value="XnlR_reg_dom"/>
</dbReference>
<evidence type="ECO:0000256" key="4">
    <source>
        <dbReference type="ARBA" id="ARBA00023163"/>
    </source>
</evidence>
<gene>
    <name evidence="8" type="ORF">D0Z07_9048</name>
</gene>
<evidence type="ECO:0000256" key="1">
    <source>
        <dbReference type="ARBA" id="ARBA00004123"/>
    </source>
</evidence>
<keyword evidence="5" id="KW-0539">Nucleus</keyword>
<feature type="compositionally biased region" description="Basic and acidic residues" evidence="6">
    <location>
        <begin position="690"/>
        <end position="705"/>
    </location>
</feature>
<evidence type="ECO:0000259" key="7">
    <source>
        <dbReference type="PROSITE" id="PS50048"/>
    </source>
</evidence>
<comment type="caution">
    <text evidence="8">The sequence shown here is derived from an EMBL/GenBank/DDBJ whole genome shotgun (WGS) entry which is preliminary data.</text>
</comment>
<protein>
    <submittedName>
        <fullName evidence="8">Transcriptional regulatory</fullName>
    </submittedName>
</protein>
<keyword evidence="9" id="KW-1185">Reference proteome</keyword>
<dbReference type="GO" id="GO:0005634">
    <property type="term" value="C:nucleus"/>
    <property type="evidence" value="ECO:0007669"/>
    <property type="project" value="UniProtKB-SubCell"/>
</dbReference>
<name>A0A9P6SPI2_9HELO</name>
<dbReference type="PROSITE" id="PS00463">
    <property type="entry name" value="ZN2_CY6_FUNGAL_1"/>
    <property type="match status" value="1"/>
</dbReference>
<evidence type="ECO:0000256" key="2">
    <source>
        <dbReference type="ARBA" id="ARBA00022723"/>
    </source>
</evidence>
<feature type="compositionally biased region" description="Polar residues" evidence="6">
    <location>
        <begin position="720"/>
        <end position="729"/>
    </location>
</feature>
<dbReference type="EMBL" id="VNKQ01000019">
    <property type="protein sequence ID" value="KAG0645331.1"/>
    <property type="molecule type" value="Genomic_DNA"/>
</dbReference>
<feature type="compositionally biased region" description="Polar residues" evidence="6">
    <location>
        <begin position="763"/>
        <end position="775"/>
    </location>
</feature>
<keyword evidence="3" id="KW-0805">Transcription regulation</keyword>
<dbReference type="SMART" id="SM00066">
    <property type="entry name" value="GAL4"/>
    <property type="match status" value="1"/>
</dbReference>
<evidence type="ECO:0000256" key="5">
    <source>
        <dbReference type="ARBA" id="ARBA00023242"/>
    </source>
</evidence>
<dbReference type="SUPFAM" id="SSF57701">
    <property type="entry name" value="Zn2/Cys6 DNA-binding domain"/>
    <property type="match status" value="1"/>
</dbReference>
<accession>A0A9P6SPI2</accession>
<feature type="domain" description="Zn(2)-C6 fungal-type" evidence="7">
    <location>
        <begin position="28"/>
        <end position="58"/>
    </location>
</feature>
<sequence length="832" mass="92979">MDAYWKENSHEEATRPVPTTTEEDDIPACQSCRKRKLKCSRERPSCSQCSRLRCECLYLLKQKPGIQSGAVNNLNKRLEFLECLLLDVSGSRKPQLAFLDLEASSDSGSAEDRASNISFKSNGAQLPSIHQIDHLTEISSPASSRGNSLGKRKHRSGDIEGSSLKLGNWNMDGVLPPLPSPRLLQAIVTMHFQKVHHWAPILHQKRFQEKLENLDERRELELLLHGLVSASIKYVKVEDFGVTQAEMERQICVSRNAVILKAMEIPSVENLQALVLVAFDLMAGGQITKAWSIIGSLTRTVEYLQLTIEPDEIQRNLLLRPLILLDASRDWTDSEERRRLFWNVFLLDRWNTSLTSDEVHRRLPCNGGSWAREEPVLTPYFGIWNKSAAKIGNSIAYVPTLYTSPKYSDQGAGESPGAKSGITEVDASKLGAFAYCIEATESLSQVTSFFLQQLIDFKDRHDVGSWLTRFKELDLRLVHWKMFLPQQWKDSNVSRDVSVINMDPNLTLAHITHNTSMILLHQHIAYPSVDWAGLIALPSSCSAETCQLAATETASITQKYLQYMGGIVNCQFAFCIFIAARIILVHWRINNTDLAPEFFSLVESLQKVSRVWQGYQSPHGNQGPGASKVPHDIAADYASQLQELHAKCMSDGNFGRDMLGYSDSIPNSNFGGLLPPLGIPTSRNGSQARQDQRNLRESPLDESPRNHTNRSHYPTEERISTTSNLNTQLGYPGPQKSMPAPESGTSPSEPPFSYGSLHAGMTQMPSPSHNMANSSFQEMPSNNVWNGGLIVENAEDGLTAMSNILLSQQFLEMDRVITLDGTDFNYYGMHNS</sequence>
<dbReference type="PROSITE" id="PS50048">
    <property type="entry name" value="ZN2_CY6_FUNGAL_2"/>
    <property type="match status" value="1"/>
</dbReference>
<organism evidence="8 9">
    <name type="scientific">Hyphodiscus hymeniophilus</name>
    <dbReference type="NCBI Taxonomy" id="353542"/>
    <lineage>
        <taxon>Eukaryota</taxon>
        <taxon>Fungi</taxon>
        <taxon>Dikarya</taxon>
        <taxon>Ascomycota</taxon>
        <taxon>Pezizomycotina</taxon>
        <taxon>Leotiomycetes</taxon>
        <taxon>Helotiales</taxon>
        <taxon>Hyphodiscaceae</taxon>
        <taxon>Hyphodiscus</taxon>
    </lineage>
</organism>
<dbReference type="GO" id="GO:0006351">
    <property type="term" value="P:DNA-templated transcription"/>
    <property type="evidence" value="ECO:0007669"/>
    <property type="project" value="InterPro"/>
</dbReference>
<dbReference type="InterPro" id="IPR001138">
    <property type="entry name" value="Zn2Cys6_DnaBD"/>
</dbReference>
<evidence type="ECO:0000313" key="9">
    <source>
        <dbReference type="Proteomes" id="UP000785200"/>
    </source>
</evidence>
<dbReference type="PANTHER" id="PTHR47338">
    <property type="entry name" value="ZN(II)2CYS6 TRANSCRIPTION FACTOR (EUROFUNG)-RELATED"/>
    <property type="match status" value="1"/>
</dbReference>
<dbReference type="Pfam" id="PF00172">
    <property type="entry name" value="Zn_clus"/>
    <property type="match status" value="1"/>
</dbReference>
<dbReference type="GO" id="GO:0008270">
    <property type="term" value="F:zinc ion binding"/>
    <property type="evidence" value="ECO:0007669"/>
    <property type="project" value="InterPro"/>
</dbReference>
<dbReference type="Gene3D" id="4.10.240.10">
    <property type="entry name" value="Zn(2)-C6 fungal-type DNA-binding domain"/>
    <property type="match status" value="1"/>
</dbReference>
<feature type="region of interest" description="Disordered" evidence="6">
    <location>
        <begin position="672"/>
        <end position="775"/>
    </location>
</feature>
<dbReference type="CDD" id="cd12148">
    <property type="entry name" value="fungal_TF_MHR"/>
    <property type="match status" value="1"/>
</dbReference>
<dbReference type="GO" id="GO:0000981">
    <property type="term" value="F:DNA-binding transcription factor activity, RNA polymerase II-specific"/>
    <property type="evidence" value="ECO:0007669"/>
    <property type="project" value="InterPro"/>
</dbReference>
<proteinExistence type="predicted"/>
<feature type="region of interest" description="Disordered" evidence="6">
    <location>
        <begin position="137"/>
        <end position="159"/>
    </location>
</feature>
<dbReference type="CDD" id="cd00067">
    <property type="entry name" value="GAL4"/>
    <property type="match status" value="1"/>
</dbReference>
<evidence type="ECO:0000313" key="8">
    <source>
        <dbReference type="EMBL" id="KAG0645331.1"/>
    </source>
</evidence>
<reference evidence="8" key="1">
    <citation type="submission" date="2019-07" db="EMBL/GenBank/DDBJ databases">
        <title>Hyphodiscus hymeniophilus genome sequencing and assembly.</title>
        <authorList>
            <person name="Kramer G."/>
            <person name="Nodwell J."/>
        </authorList>
    </citation>
    <scope>NUCLEOTIDE SEQUENCE</scope>
    <source>
        <strain evidence="8">ATCC 34498</strain>
    </source>
</reference>
<dbReference type="GO" id="GO:0003677">
    <property type="term" value="F:DNA binding"/>
    <property type="evidence" value="ECO:0007669"/>
    <property type="project" value="InterPro"/>
</dbReference>
<evidence type="ECO:0000256" key="6">
    <source>
        <dbReference type="SAM" id="MobiDB-lite"/>
    </source>
</evidence>
<dbReference type="InterPro" id="IPR036864">
    <property type="entry name" value="Zn2-C6_fun-type_DNA-bd_sf"/>
</dbReference>
<dbReference type="Pfam" id="PF04082">
    <property type="entry name" value="Fungal_trans"/>
    <property type="match status" value="1"/>
</dbReference>
<keyword evidence="2" id="KW-0479">Metal-binding</keyword>
<feature type="region of interest" description="Disordered" evidence="6">
    <location>
        <begin position="1"/>
        <end position="24"/>
    </location>
</feature>
<dbReference type="InterPro" id="IPR050815">
    <property type="entry name" value="TF_fung"/>
</dbReference>
<keyword evidence="4" id="KW-0804">Transcription</keyword>
<dbReference type="PANTHER" id="PTHR47338:SF23">
    <property type="entry name" value="ZN(II)2CYS6 TRANSCRIPTION FACTOR (EUROFUNG)"/>
    <property type="match status" value="1"/>
</dbReference>